<dbReference type="OrthoDB" id="5199543at2759"/>
<accession>A0A6A6EE08</accession>
<dbReference type="InterPro" id="IPR019128">
    <property type="entry name" value="Dcc1"/>
</dbReference>
<comment type="similarity">
    <text evidence="1">Belongs to the DCC1 family.</text>
</comment>
<dbReference type="EMBL" id="ML994624">
    <property type="protein sequence ID" value="KAF2188360.1"/>
    <property type="molecule type" value="Genomic_DNA"/>
</dbReference>
<dbReference type="GO" id="GO:0000785">
    <property type="term" value="C:chromatin"/>
    <property type="evidence" value="ECO:0007669"/>
    <property type="project" value="TreeGrafter"/>
</dbReference>
<dbReference type="GO" id="GO:0031390">
    <property type="term" value="C:Ctf18 RFC-like complex"/>
    <property type="evidence" value="ECO:0007669"/>
    <property type="project" value="InterPro"/>
</dbReference>
<dbReference type="GO" id="GO:0034088">
    <property type="term" value="P:maintenance of mitotic sister chromatid cohesion"/>
    <property type="evidence" value="ECO:0007669"/>
    <property type="project" value="TreeGrafter"/>
</dbReference>
<dbReference type="GO" id="GO:0006260">
    <property type="term" value="P:DNA replication"/>
    <property type="evidence" value="ECO:0007669"/>
    <property type="project" value="UniProtKB-KW"/>
</dbReference>
<protein>
    <recommendedName>
        <fullName evidence="6">Sister chromatid cohesion protein-like protein Dcc1</fullName>
    </recommendedName>
</protein>
<evidence type="ECO:0000256" key="3">
    <source>
        <dbReference type="SAM" id="MobiDB-lite"/>
    </source>
</evidence>
<keyword evidence="5" id="KW-1185">Reference proteome</keyword>
<organism evidence="4 5">
    <name type="scientific">Zopfia rhizophila CBS 207.26</name>
    <dbReference type="NCBI Taxonomy" id="1314779"/>
    <lineage>
        <taxon>Eukaryota</taxon>
        <taxon>Fungi</taxon>
        <taxon>Dikarya</taxon>
        <taxon>Ascomycota</taxon>
        <taxon>Pezizomycotina</taxon>
        <taxon>Dothideomycetes</taxon>
        <taxon>Dothideomycetes incertae sedis</taxon>
        <taxon>Zopfiaceae</taxon>
        <taxon>Zopfia</taxon>
    </lineage>
</organism>
<proteinExistence type="inferred from homology"/>
<feature type="region of interest" description="Disordered" evidence="3">
    <location>
        <begin position="314"/>
        <end position="345"/>
    </location>
</feature>
<reference evidence="4" key="1">
    <citation type="journal article" date="2020" name="Stud. Mycol.">
        <title>101 Dothideomycetes genomes: a test case for predicting lifestyles and emergence of pathogens.</title>
        <authorList>
            <person name="Haridas S."/>
            <person name="Albert R."/>
            <person name="Binder M."/>
            <person name="Bloem J."/>
            <person name="Labutti K."/>
            <person name="Salamov A."/>
            <person name="Andreopoulos B."/>
            <person name="Baker S."/>
            <person name="Barry K."/>
            <person name="Bills G."/>
            <person name="Bluhm B."/>
            <person name="Cannon C."/>
            <person name="Castanera R."/>
            <person name="Culley D."/>
            <person name="Daum C."/>
            <person name="Ezra D."/>
            <person name="Gonzalez J."/>
            <person name="Henrissat B."/>
            <person name="Kuo A."/>
            <person name="Liang C."/>
            <person name="Lipzen A."/>
            <person name="Lutzoni F."/>
            <person name="Magnuson J."/>
            <person name="Mondo S."/>
            <person name="Nolan M."/>
            <person name="Ohm R."/>
            <person name="Pangilinan J."/>
            <person name="Park H.-J."/>
            <person name="Ramirez L."/>
            <person name="Alfaro M."/>
            <person name="Sun H."/>
            <person name="Tritt A."/>
            <person name="Yoshinaga Y."/>
            <person name="Zwiers L.-H."/>
            <person name="Turgeon B."/>
            <person name="Goodwin S."/>
            <person name="Spatafora J."/>
            <person name="Crous P."/>
            <person name="Grigoriev I."/>
        </authorList>
    </citation>
    <scope>NUCLEOTIDE SEQUENCE</scope>
    <source>
        <strain evidence="4">CBS 207.26</strain>
    </source>
</reference>
<evidence type="ECO:0008006" key="6">
    <source>
        <dbReference type="Google" id="ProtNLM"/>
    </source>
</evidence>
<feature type="compositionally biased region" description="Basic residues" evidence="3">
    <location>
        <begin position="333"/>
        <end position="345"/>
    </location>
</feature>
<name>A0A6A6EE08_9PEZI</name>
<dbReference type="PANTHER" id="PTHR13395">
    <property type="entry name" value="SISTER CHROMATID COHESION PROTEIN DCC1-RELATED"/>
    <property type="match status" value="1"/>
</dbReference>
<evidence type="ECO:0000313" key="5">
    <source>
        <dbReference type="Proteomes" id="UP000800200"/>
    </source>
</evidence>
<keyword evidence="2" id="KW-0235">DNA replication</keyword>
<dbReference type="PANTHER" id="PTHR13395:SF6">
    <property type="entry name" value="SISTER CHROMATID COHESION PROTEIN DCC1"/>
    <property type="match status" value="1"/>
</dbReference>
<gene>
    <name evidence="4" type="ORF">K469DRAFT_567272</name>
</gene>
<evidence type="ECO:0000313" key="4">
    <source>
        <dbReference type="EMBL" id="KAF2188360.1"/>
    </source>
</evidence>
<evidence type="ECO:0000256" key="1">
    <source>
        <dbReference type="ARBA" id="ARBA00007017"/>
    </source>
</evidence>
<sequence>MATQQDEGGVPFSIAHDLQQFRLLELPAGILELIDAPNPPALSIKSQAASRASGTPNPKAAYAVLCTPNKTFQLRQVQTSNSVFVTQPRLEGHGNEIPVPTTCAVASCTATLELHPTVESSAPYLKEALPIYDIIDGMVDVAGNGKSKTRILSDVPLSNGECEVGWKELIAFEFAGSSYRPSANTLAQVWKSINAAALAGGTKLDSQFLTEEILKAMDEEGYPSELITAIFRRLAADEQDTNGPWSCLDRTKTVHFVGITLLEAREGEANYLTAEFLNAWKDCVPESWRTDAELSTIKDAYVLPSTMTIAVKGVSASSAKTEDSTPKVGSSSRKWHERFGRARQR</sequence>
<dbReference type="Proteomes" id="UP000800200">
    <property type="component" value="Unassembled WGS sequence"/>
</dbReference>
<dbReference type="GO" id="GO:0000775">
    <property type="term" value="C:chromosome, centromeric region"/>
    <property type="evidence" value="ECO:0007669"/>
    <property type="project" value="TreeGrafter"/>
</dbReference>
<evidence type="ECO:0000256" key="2">
    <source>
        <dbReference type="ARBA" id="ARBA00022705"/>
    </source>
</evidence>
<dbReference type="Pfam" id="PF09724">
    <property type="entry name" value="Dcc1"/>
    <property type="match status" value="1"/>
</dbReference>
<dbReference type="AlphaFoldDB" id="A0A6A6EE08"/>